<evidence type="ECO:0000256" key="3">
    <source>
        <dbReference type="ARBA" id="ARBA00022692"/>
    </source>
</evidence>
<evidence type="ECO:0000256" key="2">
    <source>
        <dbReference type="ARBA" id="ARBA00022481"/>
    </source>
</evidence>
<evidence type="ECO:0000256" key="4">
    <source>
        <dbReference type="ARBA" id="ARBA00022989"/>
    </source>
</evidence>
<dbReference type="EMBL" id="CAFAAV010000218">
    <property type="protein sequence ID" value="CAB4833049.1"/>
    <property type="molecule type" value="Genomic_DNA"/>
</dbReference>
<dbReference type="NCBIfam" id="TIGR02532">
    <property type="entry name" value="IV_pilin_GFxxxE"/>
    <property type="match status" value="1"/>
</dbReference>
<accession>A0A6J7HJQ1</accession>
<dbReference type="PANTHER" id="PTHR30093:SF44">
    <property type="entry name" value="TYPE II SECRETION SYSTEM CORE PROTEIN G"/>
    <property type="match status" value="1"/>
</dbReference>
<name>A0A6J7HJQ1_9ZZZZ</name>
<evidence type="ECO:0000256" key="1">
    <source>
        <dbReference type="ARBA" id="ARBA00004167"/>
    </source>
</evidence>
<sequence length="114" mass="12085">MNQQETRSDKGFTLVELLIVIVILGILATVTVFAVRGITSKAKDNSCQAEQRTIETAIEAYYADHQADATQLSDLVGDTAYLKQNPFAAPGSGHFGISFAGGTVTLSSGTCTKK</sequence>
<evidence type="ECO:0000313" key="11">
    <source>
        <dbReference type="EMBL" id="CAB4921337.1"/>
    </source>
</evidence>
<evidence type="ECO:0000256" key="5">
    <source>
        <dbReference type="ARBA" id="ARBA00023136"/>
    </source>
</evidence>
<dbReference type="PANTHER" id="PTHR30093">
    <property type="entry name" value="GENERAL SECRETION PATHWAY PROTEIN G"/>
    <property type="match status" value="1"/>
</dbReference>
<keyword evidence="5 6" id="KW-0472">Membrane</keyword>
<comment type="subcellular location">
    <subcellularLocation>
        <location evidence="1">Membrane</location>
        <topology evidence="1">Single-pass membrane protein</topology>
    </subcellularLocation>
</comment>
<protein>
    <submittedName>
        <fullName evidence="11">Unannotated protein</fullName>
    </submittedName>
</protein>
<dbReference type="AlphaFoldDB" id="A0A6J7HJQ1"/>
<dbReference type="EMBL" id="CAFBMT010000004">
    <property type="protein sequence ID" value="CAB4921337.1"/>
    <property type="molecule type" value="Genomic_DNA"/>
</dbReference>
<keyword evidence="3 6" id="KW-0812">Transmembrane</keyword>
<evidence type="ECO:0000313" key="12">
    <source>
        <dbReference type="EMBL" id="CAB4992599.1"/>
    </source>
</evidence>
<dbReference type="Pfam" id="PF07963">
    <property type="entry name" value="N_methyl"/>
    <property type="match status" value="1"/>
</dbReference>
<evidence type="ECO:0000313" key="9">
    <source>
        <dbReference type="EMBL" id="CAB4833049.1"/>
    </source>
</evidence>
<evidence type="ECO:0000313" key="10">
    <source>
        <dbReference type="EMBL" id="CAB4846117.1"/>
    </source>
</evidence>
<dbReference type="PRINTS" id="PR00813">
    <property type="entry name" value="BCTERIALGSPG"/>
</dbReference>
<evidence type="ECO:0000313" key="8">
    <source>
        <dbReference type="EMBL" id="CAB4729505.1"/>
    </source>
</evidence>
<feature type="transmembrane region" description="Helical" evidence="6">
    <location>
        <begin position="12"/>
        <end position="35"/>
    </location>
</feature>
<dbReference type="SUPFAM" id="SSF54523">
    <property type="entry name" value="Pili subunits"/>
    <property type="match status" value="1"/>
</dbReference>
<dbReference type="GO" id="GO:0015628">
    <property type="term" value="P:protein secretion by the type II secretion system"/>
    <property type="evidence" value="ECO:0007669"/>
    <property type="project" value="InterPro"/>
</dbReference>
<keyword evidence="2" id="KW-0488">Methylation</keyword>
<gene>
    <name evidence="8" type="ORF">UFOPK2656_02004</name>
    <name evidence="9" type="ORF">UFOPK3099_02297</name>
    <name evidence="10" type="ORF">UFOPK3267_00105</name>
    <name evidence="11" type="ORF">UFOPK3651_00872</name>
    <name evidence="12" type="ORF">UFOPK3931_01569</name>
    <name evidence="7" type="ORF">UFOPK4189_00953</name>
</gene>
<dbReference type="EMBL" id="CAFBIY010000003">
    <property type="protein sequence ID" value="CAB4846117.1"/>
    <property type="molecule type" value="Genomic_DNA"/>
</dbReference>
<proteinExistence type="predicted"/>
<evidence type="ECO:0000313" key="7">
    <source>
        <dbReference type="EMBL" id="CAB4363172.1"/>
    </source>
</evidence>
<dbReference type="InterPro" id="IPR012902">
    <property type="entry name" value="N_methyl_site"/>
</dbReference>
<dbReference type="EMBL" id="CAFBOL010000038">
    <property type="protein sequence ID" value="CAB4992599.1"/>
    <property type="molecule type" value="Genomic_DNA"/>
</dbReference>
<dbReference type="GO" id="GO:0016020">
    <property type="term" value="C:membrane"/>
    <property type="evidence" value="ECO:0007669"/>
    <property type="project" value="UniProtKB-SubCell"/>
</dbReference>
<keyword evidence="4 6" id="KW-1133">Transmembrane helix</keyword>
<dbReference type="InterPro" id="IPR045584">
    <property type="entry name" value="Pilin-like"/>
</dbReference>
<dbReference type="InterPro" id="IPR000983">
    <property type="entry name" value="Bac_GSPG_pilin"/>
</dbReference>
<dbReference type="EMBL" id="CAESGF010000004">
    <property type="protein sequence ID" value="CAB4363172.1"/>
    <property type="molecule type" value="Genomic_DNA"/>
</dbReference>
<dbReference type="PROSITE" id="PS00409">
    <property type="entry name" value="PROKAR_NTER_METHYL"/>
    <property type="match status" value="1"/>
</dbReference>
<reference evidence="11" key="1">
    <citation type="submission" date="2020-05" db="EMBL/GenBank/DDBJ databases">
        <authorList>
            <person name="Chiriac C."/>
            <person name="Salcher M."/>
            <person name="Ghai R."/>
            <person name="Kavagutti S V."/>
        </authorList>
    </citation>
    <scope>NUCLEOTIDE SEQUENCE</scope>
</reference>
<dbReference type="EMBL" id="CAEZYF010000012">
    <property type="protein sequence ID" value="CAB4729505.1"/>
    <property type="molecule type" value="Genomic_DNA"/>
</dbReference>
<dbReference type="Gene3D" id="3.30.700.10">
    <property type="entry name" value="Glycoprotein, Type 4 Pilin"/>
    <property type="match status" value="1"/>
</dbReference>
<dbReference type="GO" id="GO:0015627">
    <property type="term" value="C:type II protein secretion system complex"/>
    <property type="evidence" value="ECO:0007669"/>
    <property type="project" value="InterPro"/>
</dbReference>
<evidence type="ECO:0000256" key="6">
    <source>
        <dbReference type="SAM" id="Phobius"/>
    </source>
</evidence>
<organism evidence="11">
    <name type="scientific">freshwater metagenome</name>
    <dbReference type="NCBI Taxonomy" id="449393"/>
    <lineage>
        <taxon>unclassified sequences</taxon>
        <taxon>metagenomes</taxon>
        <taxon>ecological metagenomes</taxon>
    </lineage>
</organism>